<name>A0AAV7XRF3_9NEOP</name>
<dbReference type="PANTHER" id="PTHR31954:SF1">
    <property type="entry name" value="CILIA- AND FLAGELLA-ASSOCIATED PROTEIN 157"/>
    <property type="match status" value="1"/>
</dbReference>
<feature type="coiled-coil region" evidence="7">
    <location>
        <begin position="298"/>
        <end position="346"/>
    </location>
</feature>
<evidence type="ECO:0000256" key="3">
    <source>
        <dbReference type="ARBA" id="ARBA00014087"/>
    </source>
</evidence>
<comment type="subcellular location">
    <subcellularLocation>
        <location evidence="1">Cell projection</location>
        <location evidence="1">Cilium</location>
    </subcellularLocation>
</comment>
<protein>
    <recommendedName>
        <fullName evidence="3">Cilia- and flagella-associated protein 157</fullName>
    </recommendedName>
</protein>
<sequence>MGKKGKAGKGKKGKKGKKTEEEDKNLLTEVDKEFYELQITDLNRKLARLRSRCNELELSNEDIASQRNKLEEDRADVISYLNRTLSEKVDEILELKERLEGLQQTRDMETKAFREKVEQMEQEFKAMQLQLTSEVKLLAGKLNALDEFRVQRDDLMAKFVTQEQQMEEQRQNHARELYEVERKFIVGKDSLKKEMEVRLLQLSTEFQEATESRIASTTHRVIRENIAINNELDLMLASTKELTEENDKMRERDKELRLNAELHEKEKKMALNRSEMQSKLIDRLSMEHAKLTARVKELTHYQTLADQYKNQLSEAEERHNNMCNEMRKLRSQLAASANERERMLLKVANMHQYAARVSDTMLTAISAIKNALEIQDKPSGDEALDLAVRDNVLATLLELLTKYDVCNLQPKPKDTGSLSTIQLSLPIASGSAYRSGDLGLVPRKDETPPPCSDNDIKPVD</sequence>
<evidence type="ECO:0000313" key="10">
    <source>
        <dbReference type="Proteomes" id="UP001075354"/>
    </source>
</evidence>
<dbReference type="InterPro" id="IPR038844">
    <property type="entry name" value="CFAP157"/>
</dbReference>
<evidence type="ECO:0000256" key="5">
    <source>
        <dbReference type="ARBA" id="ARBA00023069"/>
    </source>
</evidence>
<gene>
    <name evidence="9" type="ORF">ONE63_007245</name>
</gene>
<proteinExistence type="inferred from homology"/>
<organism evidence="9 10">
    <name type="scientific">Megalurothrips usitatus</name>
    <name type="common">bean blossom thrips</name>
    <dbReference type="NCBI Taxonomy" id="439358"/>
    <lineage>
        <taxon>Eukaryota</taxon>
        <taxon>Metazoa</taxon>
        <taxon>Ecdysozoa</taxon>
        <taxon>Arthropoda</taxon>
        <taxon>Hexapoda</taxon>
        <taxon>Insecta</taxon>
        <taxon>Pterygota</taxon>
        <taxon>Neoptera</taxon>
        <taxon>Paraneoptera</taxon>
        <taxon>Thysanoptera</taxon>
        <taxon>Terebrantia</taxon>
        <taxon>Thripoidea</taxon>
        <taxon>Thripidae</taxon>
        <taxon>Megalurothrips</taxon>
    </lineage>
</organism>
<accession>A0AAV7XRF3</accession>
<dbReference type="GO" id="GO:0008017">
    <property type="term" value="F:microtubule binding"/>
    <property type="evidence" value="ECO:0007669"/>
    <property type="project" value="TreeGrafter"/>
</dbReference>
<evidence type="ECO:0000256" key="1">
    <source>
        <dbReference type="ARBA" id="ARBA00004138"/>
    </source>
</evidence>
<feature type="region of interest" description="Disordered" evidence="8">
    <location>
        <begin position="433"/>
        <end position="460"/>
    </location>
</feature>
<dbReference type="GO" id="GO:0036064">
    <property type="term" value="C:ciliary basal body"/>
    <property type="evidence" value="ECO:0007669"/>
    <property type="project" value="TreeGrafter"/>
</dbReference>
<dbReference type="AlphaFoldDB" id="A0AAV7XRF3"/>
<feature type="region of interest" description="Disordered" evidence="8">
    <location>
        <begin position="1"/>
        <end position="23"/>
    </location>
</feature>
<comment type="similarity">
    <text evidence="2">Belongs to the CFAP157 family.</text>
</comment>
<comment type="caution">
    <text evidence="9">The sequence shown here is derived from an EMBL/GenBank/DDBJ whole genome shotgun (WGS) entry which is preliminary data.</text>
</comment>
<dbReference type="PANTHER" id="PTHR31954">
    <property type="entry name" value="CILIA- AND FLAGELLA-ASSOCIATED PROTEIN 157"/>
    <property type="match status" value="1"/>
</dbReference>
<feature type="coiled-coil region" evidence="7">
    <location>
        <begin position="32"/>
        <end position="266"/>
    </location>
</feature>
<feature type="compositionally biased region" description="Basic residues" evidence="8">
    <location>
        <begin position="1"/>
        <end position="17"/>
    </location>
</feature>
<dbReference type="EMBL" id="JAPTSV010000004">
    <property type="protein sequence ID" value="KAJ1528875.1"/>
    <property type="molecule type" value="Genomic_DNA"/>
</dbReference>
<dbReference type="Proteomes" id="UP001075354">
    <property type="component" value="Chromosome 4"/>
</dbReference>
<keyword evidence="6" id="KW-0966">Cell projection</keyword>
<keyword evidence="5" id="KW-0969">Cilium</keyword>
<evidence type="ECO:0000256" key="4">
    <source>
        <dbReference type="ARBA" id="ARBA00023054"/>
    </source>
</evidence>
<evidence type="ECO:0000256" key="7">
    <source>
        <dbReference type="SAM" id="Coils"/>
    </source>
</evidence>
<evidence type="ECO:0000256" key="6">
    <source>
        <dbReference type="ARBA" id="ARBA00023273"/>
    </source>
</evidence>
<evidence type="ECO:0000256" key="8">
    <source>
        <dbReference type="SAM" id="MobiDB-lite"/>
    </source>
</evidence>
<reference evidence="9" key="1">
    <citation type="submission" date="2022-12" db="EMBL/GenBank/DDBJ databases">
        <title>Chromosome-level genome assembly of the bean flower thrips Megalurothrips usitatus.</title>
        <authorList>
            <person name="Ma L."/>
            <person name="Liu Q."/>
            <person name="Li H."/>
            <person name="Cai W."/>
        </authorList>
    </citation>
    <scope>NUCLEOTIDE SEQUENCE</scope>
    <source>
        <strain evidence="9">Cailab_2022a</strain>
    </source>
</reference>
<evidence type="ECO:0000256" key="2">
    <source>
        <dbReference type="ARBA" id="ARBA00010841"/>
    </source>
</evidence>
<keyword evidence="4 7" id="KW-0175">Coiled coil</keyword>
<keyword evidence="10" id="KW-1185">Reference proteome</keyword>
<evidence type="ECO:0000313" key="9">
    <source>
        <dbReference type="EMBL" id="KAJ1528875.1"/>
    </source>
</evidence>